<dbReference type="InterPro" id="IPR027417">
    <property type="entry name" value="P-loop_NTPase"/>
</dbReference>
<feature type="region of interest" description="Disordered" evidence="1">
    <location>
        <begin position="289"/>
        <end position="319"/>
    </location>
</feature>
<protein>
    <recommendedName>
        <fullName evidence="4">Sulfotransferase</fullName>
    </recommendedName>
</protein>
<dbReference type="Proteomes" id="UP000075714">
    <property type="component" value="Unassembled WGS sequence"/>
</dbReference>
<dbReference type="OrthoDB" id="541217at2759"/>
<reference evidence="3" key="1">
    <citation type="journal article" date="2016" name="Nat. Commun.">
        <title>The Gonium pectorale genome demonstrates co-option of cell cycle regulation during the evolution of multicellularity.</title>
        <authorList>
            <person name="Hanschen E.R."/>
            <person name="Marriage T.N."/>
            <person name="Ferris P.J."/>
            <person name="Hamaji T."/>
            <person name="Toyoda A."/>
            <person name="Fujiyama A."/>
            <person name="Neme R."/>
            <person name="Noguchi H."/>
            <person name="Minakuchi Y."/>
            <person name="Suzuki M."/>
            <person name="Kawai-Toyooka H."/>
            <person name="Smith D.R."/>
            <person name="Sparks H."/>
            <person name="Anderson J."/>
            <person name="Bakaric R."/>
            <person name="Luria V."/>
            <person name="Karger A."/>
            <person name="Kirschner M.W."/>
            <person name="Durand P.M."/>
            <person name="Michod R.E."/>
            <person name="Nozaki H."/>
            <person name="Olson B.J."/>
        </authorList>
    </citation>
    <scope>NUCLEOTIDE SEQUENCE [LARGE SCALE GENOMIC DNA]</scope>
    <source>
        <strain evidence="3">NIES-2863</strain>
    </source>
</reference>
<evidence type="ECO:0008006" key="4">
    <source>
        <dbReference type="Google" id="ProtNLM"/>
    </source>
</evidence>
<keyword evidence="3" id="KW-1185">Reference proteome</keyword>
<comment type="caution">
    <text evidence="2">The sequence shown here is derived from an EMBL/GenBank/DDBJ whole genome shotgun (WGS) entry which is preliminary data.</text>
</comment>
<gene>
    <name evidence="2" type="ORF">GPECTOR_9g534</name>
</gene>
<sequence length="343" mass="38171">MADAAAEPAAGAADVSGGVPQRCVVVLGTGRSGSTSLADALNQLPNYLIRGEQEGAYWYLYLAWRMLESAWSHSTDYRESSAELEAEVGPGAASRPSFHFVKGVYDRTAVRRKLPWFNDLHPERLLEAVRGFYNATYGYHGPGVVSGFKDIRFVRGRAFPSADSTYADFANFLAFLRRMCGDVKFLLNSRASSSQDANKKLMNMLDLPESERKGFVQDLRETHAWYDRYAAQNPDHAFRIHMEAMFDPKINGTMARRLLAFLGEDPDTPISFARMPKWCGGKHSRSKWAASDLGPGSASASAPGSTPRTLRPPRQPPSLWHLRRRQLAQWVRGVADRIQGADL</sequence>
<name>A0A150GT31_GONPE</name>
<feature type="compositionally biased region" description="Low complexity" evidence="1">
    <location>
        <begin position="289"/>
        <end position="309"/>
    </location>
</feature>
<accession>A0A150GT31</accession>
<evidence type="ECO:0000313" key="2">
    <source>
        <dbReference type="EMBL" id="KXZ52490.1"/>
    </source>
</evidence>
<evidence type="ECO:0000313" key="3">
    <source>
        <dbReference type="Proteomes" id="UP000075714"/>
    </source>
</evidence>
<dbReference type="EMBL" id="LSYV01000010">
    <property type="protein sequence ID" value="KXZ52490.1"/>
    <property type="molecule type" value="Genomic_DNA"/>
</dbReference>
<evidence type="ECO:0000256" key="1">
    <source>
        <dbReference type="SAM" id="MobiDB-lite"/>
    </source>
</evidence>
<dbReference type="Gene3D" id="3.40.50.300">
    <property type="entry name" value="P-loop containing nucleotide triphosphate hydrolases"/>
    <property type="match status" value="1"/>
</dbReference>
<dbReference type="SUPFAM" id="SSF52540">
    <property type="entry name" value="P-loop containing nucleoside triphosphate hydrolases"/>
    <property type="match status" value="1"/>
</dbReference>
<organism evidence="2 3">
    <name type="scientific">Gonium pectorale</name>
    <name type="common">Green alga</name>
    <dbReference type="NCBI Taxonomy" id="33097"/>
    <lineage>
        <taxon>Eukaryota</taxon>
        <taxon>Viridiplantae</taxon>
        <taxon>Chlorophyta</taxon>
        <taxon>core chlorophytes</taxon>
        <taxon>Chlorophyceae</taxon>
        <taxon>CS clade</taxon>
        <taxon>Chlamydomonadales</taxon>
        <taxon>Volvocaceae</taxon>
        <taxon>Gonium</taxon>
    </lineage>
</organism>
<dbReference type="AlphaFoldDB" id="A0A150GT31"/>
<proteinExistence type="predicted"/>